<evidence type="ECO:0000256" key="1">
    <source>
        <dbReference type="SAM" id="Phobius"/>
    </source>
</evidence>
<keyword evidence="1" id="KW-1133">Transmembrane helix</keyword>
<evidence type="ECO:0000313" key="2">
    <source>
        <dbReference type="EMBL" id="GID67549.1"/>
    </source>
</evidence>
<comment type="caution">
    <text evidence="2">The sequence shown here is derived from an EMBL/GenBank/DDBJ whole genome shotgun (WGS) entry which is preliminary data.</text>
</comment>
<gene>
    <name evidence="2" type="ORF">Acy02nite_54300</name>
</gene>
<evidence type="ECO:0000313" key="3">
    <source>
        <dbReference type="Proteomes" id="UP000619479"/>
    </source>
</evidence>
<feature type="transmembrane region" description="Helical" evidence="1">
    <location>
        <begin position="53"/>
        <end position="71"/>
    </location>
</feature>
<sequence length="161" mass="17519">MTTDTSFAFSVGPDERAARAAVKHFLRPSFTLLRGAGLAMFLVGLFLLFWEQYLVALLIILLGLGFALVVPPRTLQRVMKRVGPMVGLGSAYRIDGQGIFAANELAEVLYRWPALTRVDELPGILLVAVGESGFVSIRTGELDPPTRAELTGYVRARVGRG</sequence>
<organism evidence="2 3">
    <name type="scientific">Actinoplanes cyaneus</name>
    <dbReference type="NCBI Taxonomy" id="52696"/>
    <lineage>
        <taxon>Bacteria</taxon>
        <taxon>Bacillati</taxon>
        <taxon>Actinomycetota</taxon>
        <taxon>Actinomycetes</taxon>
        <taxon>Micromonosporales</taxon>
        <taxon>Micromonosporaceae</taxon>
        <taxon>Actinoplanes</taxon>
    </lineage>
</organism>
<keyword evidence="1" id="KW-0472">Membrane</keyword>
<evidence type="ECO:0008006" key="4">
    <source>
        <dbReference type="Google" id="ProtNLM"/>
    </source>
</evidence>
<keyword evidence="3" id="KW-1185">Reference proteome</keyword>
<proteinExistence type="predicted"/>
<dbReference type="EMBL" id="BOMH01000040">
    <property type="protein sequence ID" value="GID67549.1"/>
    <property type="molecule type" value="Genomic_DNA"/>
</dbReference>
<accession>A0A919M9H9</accession>
<protein>
    <recommendedName>
        <fullName evidence="4">YcxB-like protein domain-containing protein</fullName>
    </recommendedName>
</protein>
<feature type="transmembrane region" description="Helical" evidence="1">
    <location>
        <begin position="25"/>
        <end position="47"/>
    </location>
</feature>
<reference evidence="2" key="1">
    <citation type="submission" date="2021-01" db="EMBL/GenBank/DDBJ databases">
        <title>Whole genome shotgun sequence of Actinoplanes cyaneus NBRC 14990.</title>
        <authorList>
            <person name="Komaki H."/>
            <person name="Tamura T."/>
        </authorList>
    </citation>
    <scope>NUCLEOTIDE SEQUENCE</scope>
    <source>
        <strain evidence="2">NBRC 14990</strain>
    </source>
</reference>
<dbReference type="RefSeq" id="WP_203745365.1">
    <property type="nucleotide sequence ID" value="NZ_BAAAUC010000009.1"/>
</dbReference>
<dbReference type="Proteomes" id="UP000619479">
    <property type="component" value="Unassembled WGS sequence"/>
</dbReference>
<keyword evidence="1" id="KW-0812">Transmembrane</keyword>
<dbReference type="AlphaFoldDB" id="A0A919M9H9"/>
<name>A0A919M9H9_9ACTN</name>